<proteinExistence type="predicted"/>
<evidence type="ECO:0000313" key="2">
    <source>
        <dbReference type="Proteomes" id="UP000250235"/>
    </source>
</evidence>
<protein>
    <submittedName>
        <fullName evidence="1">Uncharacterized protein</fullName>
    </submittedName>
</protein>
<dbReference type="Proteomes" id="UP000250235">
    <property type="component" value="Unassembled WGS sequence"/>
</dbReference>
<accession>A0A2Z7B1K0</accession>
<gene>
    <name evidence="1" type="ORF">F511_07266</name>
</gene>
<sequence length="106" mass="12232">METNLATKHEILLRLRQSLNKPASLIQSELAPDRTSVAYPFRFNVQNLRNTKLCVENCKERQIQELVSGSSELNLLRLIFFHCWKDLLEYLILQQSVLAPASCENS</sequence>
<dbReference type="EMBL" id="KV011879">
    <property type="protein sequence ID" value="KZV25382.1"/>
    <property type="molecule type" value="Genomic_DNA"/>
</dbReference>
<dbReference type="AlphaFoldDB" id="A0A2Z7B1K0"/>
<organism evidence="1 2">
    <name type="scientific">Dorcoceras hygrometricum</name>
    <dbReference type="NCBI Taxonomy" id="472368"/>
    <lineage>
        <taxon>Eukaryota</taxon>
        <taxon>Viridiplantae</taxon>
        <taxon>Streptophyta</taxon>
        <taxon>Embryophyta</taxon>
        <taxon>Tracheophyta</taxon>
        <taxon>Spermatophyta</taxon>
        <taxon>Magnoliopsida</taxon>
        <taxon>eudicotyledons</taxon>
        <taxon>Gunneridae</taxon>
        <taxon>Pentapetalae</taxon>
        <taxon>asterids</taxon>
        <taxon>lamiids</taxon>
        <taxon>Lamiales</taxon>
        <taxon>Gesneriaceae</taxon>
        <taxon>Didymocarpoideae</taxon>
        <taxon>Trichosporeae</taxon>
        <taxon>Loxocarpinae</taxon>
        <taxon>Dorcoceras</taxon>
    </lineage>
</organism>
<reference evidence="1 2" key="1">
    <citation type="journal article" date="2015" name="Proc. Natl. Acad. Sci. U.S.A.">
        <title>The resurrection genome of Boea hygrometrica: A blueprint for survival of dehydration.</title>
        <authorList>
            <person name="Xiao L."/>
            <person name="Yang G."/>
            <person name="Zhang L."/>
            <person name="Yang X."/>
            <person name="Zhao S."/>
            <person name="Ji Z."/>
            <person name="Zhou Q."/>
            <person name="Hu M."/>
            <person name="Wang Y."/>
            <person name="Chen M."/>
            <person name="Xu Y."/>
            <person name="Jin H."/>
            <person name="Xiao X."/>
            <person name="Hu G."/>
            <person name="Bao F."/>
            <person name="Hu Y."/>
            <person name="Wan P."/>
            <person name="Li L."/>
            <person name="Deng X."/>
            <person name="Kuang T."/>
            <person name="Xiang C."/>
            <person name="Zhu J.K."/>
            <person name="Oliver M.J."/>
            <person name="He Y."/>
        </authorList>
    </citation>
    <scope>NUCLEOTIDE SEQUENCE [LARGE SCALE GENOMIC DNA]</scope>
    <source>
        <strain evidence="2">cv. XS01</strain>
    </source>
</reference>
<keyword evidence="2" id="KW-1185">Reference proteome</keyword>
<evidence type="ECO:0000313" key="1">
    <source>
        <dbReference type="EMBL" id="KZV25382.1"/>
    </source>
</evidence>
<name>A0A2Z7B1K0_9LAMI</name>